<keyword evidence="2" id="KW-0813">Transport</keyword>
<keyword evidence="4" id="KW-0812">Transmembrane</keyword>
<organism evidence="7 8">
    <name type="scientific">Dictyobacter formicarum</name>
    <dbReference type="NCBI Taxonomy" id="2778368"/>
    <lineage>
        <taxon>Bacteria</taxon>
        <taxon>Bacillati</taxon>
        <taxon>Chloroflexota</taxon>
        <taxon>Ktedonobacteria</taxon>
        <taxon>Ktedonobacterales</taxon>
        <taxon>Dictyobacteraceae</taxon>
        <taxon>Dictyobacter</taxon>
    </lineage>
</organism>
<evidence type="ECO:0000256" key="2">
    <source>
        <dbReference type="ARBA" id="ARBA00022448"/>
    </source>
</evidence>
<gene>
    <name evidence="7" type="ORF">KSZ_31290</name>
</gene>
<evidence type="ECO:0000256" key="6">
    <source>
        <dbReference type="ARBA" id="ARBA00023136"/>
    </source>
</evidence>
<evidence type="ECO:0000256" key="4">
    <source>
        <dbReference type="ARBA" id="ARBA00022692"/>
    </source>
</evidence>
<dbReference type="RefSeq" id="WP_201362760.1">
    <property type="nucleotide sequence ID" value="NZ_BNJJ01000008.1"/>
</dbReference>
<keyword evidence="3" id="KW-1003">Cell membrane</keyword>
<keyword evidence="6" id="KW-0472">Membrane</keyword>
<proteinExistence type="predicted"/>
<dbReference type="SUPFAM" id="SSF103473">
    <property type="entry name" value="MFS general substrate transporter"/>
    <property type="match status" value="1"/>
</dbReference>
<comment type="subcellular location">
    <subcellularLocation>
        <location evidence="1">Cell membrane</location>
        <topology evidence="1">Multi-pass membrane protein</topology>
    </subcellularLocation>
</comment>
<evidence type="ECO:0000256" key="1">
    <source>
        <dbReference type="ARBA" id="ARBA00004651"/>
    </source>
</evidence>
<evidence type="ECO:0000256" key="5">
    <source>
        <dbReference type="ARBA" id="ARBA00022989"/>
    </source>
</evidence>
<keyword evidence="5" id="KW-1133">Transmembrane helix</keyword>
<evidence type="ECO:0000256" key="3">
    <source>
        <dbReference type="ARBA" id="ARBA00022475"/>
    </source>
</evidence>
<reference evidence="7 8" key="1">
    <citation type="journal article" date="2021" name="Int. J. Syst. Evol. Microbiol.">
        <title>Reticulibacter mediterranei gen. nov., sp. nov., within the new family Reticulibacteraceae fam. nov., and Ktedonospora formicarum gen. nov., sp. nov., Ktedonobacter robiniae sp. nov., Dictyobacter formicarum sp. nov. and Dictyobacter arantiisoli sp. nov., belonging to the class Ktedonobacteria.</title>
        <authorList>
            <person name="Yabe S."/>
            <person name="Zheng Y."/>
            <person name="Wang C.M."/>
            <person name="Sakai Y."/>
            <person name="Abe K."/>
            <person name="Yokota A."/>
            <person name="Donadio S."/>
            <person name="Cavaletti L."/>
            <person name="Monciardini P."/>
        </authorList>
    </citation>
    <scope>NUCLEOTIDE SEQUENCE [LARGE SCALE GENOMIC DNA]</scope>
    <source>
        <strain evidence="7 8">SOSP1-9</strain>
    </source>
</reference>
<dbReference type="InterPro" id="IPR036259">
    <property type="entry name" value="MFS_trans_sf"/>
</dbReference>
<comment type="caution">
    <text evidence="7">The sequence shown here is derived from an EMBL/GenBank/DDBJ whole genome shotgun (WGS) entry which is preliminary data.</text>
</comment>
<evidence type="ECO:0000313" key="8">
    <source>
        <dbReference type="Proteomes" id="UP000635565"/>
    </source>
</evidence>
<protein>
    <recommendedName>
        <fullName evidence="9">Major facilitator superfamily (MFS) profile domain-containing protein</fullName>
    </recommendedName>
</protein>
<accession>A0ABQ3VH37</accession>
<dbReference type="EMBL" id="BNJJ01000008">
    <property type="protein sequence ID" value="GHO85123.1"/>
    <property type="molecule type" value="Genomic_DNA"/>
</dbReference>
<evidence type="ECO:0008006" key="9">
    <source>
        <dbReference type="Google" id="ProtNLM"/>
    </source>
</evidence>
<dbReference type="Gene3D" id="1.20.1250.20">
    <property type="entry name" value="MFS general substrate transporter like domains"/>
    <property type="match status" value="1"/>
</dbReference>
<sequence length="86" mass="9559">MTTLVVIYFSYRLAVIPDELRGRVISACRMFTAISNPLGQFLMGWLLEKYGPRPTIVVGWLVLTLVATLFTPSPHIRAAKHPTASS</sequence>
<dbReference type="PANTHER" id="PTHR23513">
    <property type="entry name" value="INTEGRAL MEMBRANE EFFLUX PROTEIN-RELATED"/>
    <property type="match status" value="1"/>
</dbReference>
<dbReference type="Proteomes" id="UP000635565">
    <property type="component" value="Unassembled WGS sequence"/>
</dbReference>
<keyword evidence="8" id="KW-1185">Reference proteome</keyword>
<evidence type="ECO:0000313" key="7">
    <source>
        <dbReference type="EMBL" id="GHO85123.1"/>
    </source>
</evidence>
<name>A0ABQ3VH37_9CHLR</name>
<dbReference type="PANTHER" id="PTHR23513:SF9">
    <property type="entry name" value="ENTEROBACTIN EXPORTER ENTS"/>
    <property type="match status" value="1"/>
</dbReference>